<gene>
    <name evidence="10" type="primary">nad3</name>
</gene>
<keyword evidence="9" id="KW-1278">Translocase</keyword>
<evidence type="ECO:0000256" key="7">
    <source>
        <dbReference type="ARBA" id="ARBA00023136"/>
    </source>
</evidence>
<evidence type="ECO:0000256" key="1">
    <source>
        <dbReference type="ARBA" id="ARBA00004370"/>
    </source>
</evidence>
<name>A0A7T1HEZ5_9NEOP</name>
<accession>A0A7T1HEZ5</accession>
<dbReference type="GO" id="GO:0008137">
    <property type="term" value="F:NADH dehydrogenase (ubiquinone) activity"/>
    <property type="evidence" value="ECO:0007669"/>
    <property type="project" value="UniProtKB-UniRule"/>
</dbReference>
<protein>
    <recommendedName>
        <fullName evidence="3 9">NADH-ubiquinone oxidoreductase chain 3</fullName>
        <ecNumber evidence="9">7.1.1.2</ecNumber>
    </recommendedName>
</protein>
<comment type="subcellular location">
    <subcellularLocation>
        <location evidence="1">Membrane</location>
    </subcellularLocation>
    <subcellularLocation>
        <location evidence="9">Mitochondrion membrane</location>
        <topology evidence="9">Multi-pass membrane protein</topology>
    </subcellularLocation>
</comment>
<sequence>MMIIFYLLMSLMLTLMIFSISLFFMEDKPNESSESPFECGFEPISFSRIPFSMQFFSISIVFLIFDLEIVIILPLLKSMSTQVSFKIFMSFIILILILGLIIEWYDGSLNWTL</sequence>
<dbReference type="PANTHER" id="PTHR11058:SF9">
    <property type="entry name" value="NADH-UBIQUINONE OXIDOREDUCTASE CHAIN 3"/>
    <property type="match status" value="1"/>
</dbReference>
<keyword evidence="9 10" id="KW-0496">Mitochondrion</keyword>
<comment type="catalytic activity">
    <reaction evidence="8 9">
        <text>a ubiquinone + NADH + 5 H(+)(in) = a ubiquinol + NAD(+) + 4 H(+)(out)</text>
        <dbReference type="Rhea" id="RHEA:29091"/>
        <dbReference type="Rhea" id="RHEA-COMP:9565"/>
        <dbReference type="Rhea" id="RHEA-COMP:9566"/>
        <dbReference type="ChEBI" id="CHEBI:15378"/>
        <dbReference type="ChEBI" id="CHEBI:16389"/>
        <dbReference type="ChEBI" id="CHEBI:17976"/>
        <dbReference type="ChEBI" id="CHEBI:57540"/>
        <dbReference type="ChEBI" id="CHEBI:57945"/>
        <dbReference type="EC" id="7.1.1.2"/>
    </reaction>
</comment>
<dbReference type="GO" id="GO:0031966">
    <property type="term" value="C:mitochondrial membrane"/>
    <property type="evidence" value="ECO:0007669"/>
    <property type="project" value="UniProtKB-SubCell"/>
</dbReference>
<keyword evidence="9" id="KW-0520">NAD</keyword>
<keyword evidence="7 9" id="KW-0472">Membrane</keyword>
<geneLocation type="mitochondrion" evidence="10"/>
<dbReference type="AlphaFoldDB" id="A0A7T1HEZ5"/>
<comment type="function">
    <text evidence="9">Core subunit of the mitochondrial membrane respiratory chain NADH dehydrogenase (Complex I) which catalyzes electron transfer from NADH through the respiratory chain, using ubiquinone as an electron acceptor. Essential for the catalytic activity of complex I.</text>
</comment>
<dbReference type="Gene3D" id="1.20.58.1610">
    <property type="entry name" value="NADH:ubiquinone/plastoquinone oxidoreductase, chain 3"/>
    <property type="match status" value="1"/>
</dbReference>
<evidence type="ECO:0000256" key="4">
    <source>
        <dbReference type="ARBA" id="ARBA00022448"/>
    </source>
</evidence>
<keyword evidence="5 9" id="KW-0812">Transmembrane</keyword>
<organism evidence="10">
    <name type="scientific">Osborniella crotophagae</name>
    <dbReference type="NCBI Taxonomy" id="1912107"/>
    <lineage>
        <taxon>Eukaryota</taxon>
        <taxon>Metazoa</taxon>
        <taxon>Ecdysozoa</taxon>
        <taxon>Arthropoda</taxon>
        <taxon>Hexapoda</taxon>
        <taxon>Insecta</taxon>
        <taxon>Pterygota</taxon>
        <taxon>Neoptera</taxon>
        <taxon>Paraneoptera</taxon>
        <taxon>Psocodea</taxon>
        <taxon>Troctomorpha</taxon>
        <taxon>Phthiraptera</taxon>
        <taxon>Amblycera</taxon>
        <taxon>Menoponidae</taxon>
        <taxon>Osborniella</taxon>
    </lineage>
</organism>
<feature type="transmembrane region" description="Helical" evidence="9">
    <location>
        <begin position="83"/>
        <end position="105"/>
    </location>
</feature>
<evidence type="ECO:0000256" key="6">
    <source>
        <dbReference type="ARBA" id="ARBA00022989"/>
    </source>
</evidence>
<dbReference type="InterPro" id="IPR000440">
    <property type="entry name" value="NADH_UbQ/plastoQ_OxRdtase_su3"/>
</dbReference>
<dbReference type="PANTHER" id="PTHR11058">
    <property type="entry name" value="NADH-UBIQUINONE OXIDOREDUCTASE CHAIN 3"/>
    <property type="match status" value="1"/>
</dbReference>
<dbReference type="Pfam" id="PF00507">
    <property type="entry name" value="Oxidored_q4"/>
    <property type="match status" value="1"/>
</dbReference>
<feature type="transmembrane region" description="Helical" evidence="9">
    <location>
        <begin position="5"/>
        <end position="25"/>
    </location>
</feature>
<evidence type="ECO:0000256" key="2">
    <source>
        <dbReference type="ARBA" id="ARBA00008472"/>
    </source>
</evidence>
<keyword evidence="6 9" id="KW-1133">Transmembrane helix</keyword>
<keyword evidence="4 9" id="KW-0813">Transport</keyword>
<comment type="similarity">
    <text evidence="2 9">Belongs to the complex I subunit 3 family.</text>
</comment>
<dbReference type="EC" id="7.1.1.2" evidence="9"/>
<proteinExistence type="inferred from homology"/>
<keyword evidence="9" id="KW-0679">Respiratory chain</keyword>
<evidence type="ECO:0000256" key="3">
    <source>
        <dbReference type="ARBA" id="ARBA00021007"/>
    </source>
</evidence>
<keyword evidence="9" id="KW-0830">Ubiquinone</keyword>
<reference evidence="10" key="1">
    <citation type="journal article" date="2020" name="Gene">
        <title>Structure, gene order, and nucleotide composition of mitochondrial genomes in parasitic lice from Amblycera.</title>
        <authorList>
            <person name="Sweet A.D."/>
            <person name="Johnson K.P."/>
            <person name="Cao Y."/>
            <person name="de Moya R.S."/>
            <person name="Skinner R.K."/>
            <person name="Tan M."/>
            <person name="Virrueta-Herrera S."/>
            <person name="Cameron S.L."/>
        </authorList>
    </citation>
    <scope>NUCLEOTIDE SEQUENCE</scope>
    <source>
        <strain evidence="10">Oscro</strain>
    </source>
</reference>
<dbReference type="InterPro" id="IPR038430">
    <property type="entry name" value="NDAH_ubi_oxred_su3_sf"/>
</dbReference>
<dbReference type="EMBL" id="MW199175">
    <property type="protein sequence ID" value="QPN54226.1"/>
    <property type="molecule type" value="Genomic_DNA"/>
</dbReference>
<evidence type="ECO:0000256" key="8">
    <source>
        <dbReference type="ARBA" id="ARBA00049551"/>
    </source>
</evidence>
<dbReference type="GO" id="GO:0030964">
    <property type="term" value="C:NADH dehydrogenase complex"/>
    <property type="evidence" value="ECO:0007669"/>
    <property type="project" value="TreeGrafter"/>
</dbReference>
<feature type="transmembrane region" description="Helical" evidence="9">
    <location>
        <begin position="55"/>
        <end position="76"/>
    </location>
</feature>
<keyword evidence="9" id="KW-0249">Electron transport</keyword>
<evidence type="ECO:0000256" key="9">
    <source>
        <dbReference type="RuleBase" id="RU003640"/>
    </source>
</evidence>
<evidence type="ECO:0000313" key="10">
    <source>
        <dbReference type="EMBL" id="QPN54226.1"/>
    </source>
</evidence>
<evidence type="ECO:0000256" key="5">
    <source>
        <dbReference type="ARBA" id="ARBA00022692"/>
    </source>
</evidence>